<feature type="non-terminal residue" evidence="2">
    <location>
        <position position="237"/>
    </location>
</feature>
<accession>A0A9W4TB98</accession>
<gene>
    <name evidence="2" type="ORF">FWILDA_LOCUS18792</name>
</gene>
<sequence length="237" mass="26417">TPSSSHGVPAPSSSQGVPRPSSSSSESARSSTEMTGGINENNSPEYDGPNTTPHRIFSYDASSGASARKDHDPKDGIFEDGLLTKSPYDIVVDCKLTVNNVCVRSKMEQWRCSSKYVEELHKQDLMRYNILDTTSSSATEARNLFKKDWDDLVRTIEEFLTSSPDASGSAFTLASIDQDIEQDGRADDVKQYIKSISKNVNTAKKLRDVIRIECEKLRENGNTIWRKRVLDLMETLQ</sequence>
<keyword evidence="3" id="KW-1185">Reference proteome</keyword>
<feature type="non-terminal residue" evidence="2">
    <location>
        <position position="1"/>
    </location>
</feature>
<dbReference type="AlphaFoldDB" id="A0A9W4TB98"/>
<name>A0A9W4TB98_9GLOM</name>
<dbReference type="EMBL" id="CAMKVN010019754">
    <property type="protein sequence ID" value="CAI2198876.1"/>
    <property type="molecule type" value="Genomic_DNA"/>
</dbReference>
<feature type="compositionally biased region" description="Polar residues" evidence="1">
    <location>
        <begin position="32"/>
        <end position="53"/>
    </location>
</feature>
<feature type="region of interest" description="Disordered" evidence="1">
    <location>
        <begin position="1"/>
        <end position="73"/>
    </location>
</feature>
<dbReference type="Proteomes" id="UP001153678">
    <property type="component" value="Unassembled WGS sequence"/>
</dbReference>
<evidence type="ECO:0000313" key="3">
    <source>
        <dbReference type="Proteomes" id="UP001153678"/>
    </source>
</evidence>
<proteinExistence type="predicted"/>
<reference evidence="2" key="1">
    <citation type="submission" date="2022-08" db="EMBL/GenBank/DDBJ databases">
        <authorList>
            <person name="Kallberg Y."/>
            <person name="Tangrot J."/>
            <person name="Rosling A."/>
        </authorList>
    </citation>
    <scope>NUCLEOTIDE SEQUENCE</scope>
    <source>
        <strain evidence="2">Wild A</strain>
    </source>
</reference>
<comment type="caution">
    <text evidence="2">The sequence shown here is derived from an EMBL/GenBank/DDBJ whole genome shotgun (WGS) entry which is preliminary data.</text>
</comment>
<evidence type="ECO:0000256" key="1">
    <source>
        <dbReference type="SAM" id="MobiDB-lite"/>
    </source>
</evidence>
<evidence type="ECO:0000313" key="2">
    <source>
        <dbReference type="EMBL" id="CAI2198876.1"/>
    </source>
</evidence>
<dbReference type="OrthoDB" id="2443197at2759"/>
<organism evidence="2 3">
    <name type="scientific">Funneliformis geosporum</name>
    <dbReference type="NCBI Taxonomy" id="1117311"/>
    <lineage>
        <taxon>Eukaryota</taxon>
        <taxon>Fungi</taxon>
        <taxon>Fungi incertae sedis</taxon>
        <taxon>Mucoromycota</taxon>
        <taxon>Glomeromycotina</taxon>
        <taxon>Glomeromycetes</taxon>
        <taxon>Glomerales</taxon>
        <taxon>Glomeraceae</taxon>
        <taxon>Funneliformis</taxon>
    </lineage>
</organism>
<feature type="compositionally biased region" description="Low complexity" evidence="1">
    <location>
        <begin position="1"/>
        <end position="31"/>
    </location>
</feature>
<protein>
    <submittedName>
        <fullName evidence="2">8514_t:CDS:1</fullName>
    </submittedName>
</protein>